<dbReference type="RefSeq" id="WP_129591840.1">
    <property type="nucleotide sequence ID" value="NZ_PHHC01000078.1"/>
</dbReference>
<reference evidence="1 2" key="1">
    <citation type="submission" date="2017-11" db="EMBL/GenBank/DDBJ databases">
        <title>Comparative genomic analysis of Holospora spp., intranuclear symbionts of paramecia.</title>
        <authorList>
            <person name="Garushyants S.K."/>
            <person name="Beliavskaya A."/>
            <person name="Malko D.B."/>
            <person name="Logacheva M.D."/>
            <person name="Rautian M.S."/>
            <person name="Gelfand M.S."/>
        </authorList>
    </citation>
    <scope>NUCLEOTIDE SEQUENCE [LARGE SCALE GENOMIC DNA]</scope>
    <source>
        <strain evidence="2">02AZ16</strain>
    </source>
</reference>
<evidence type="ECO:0000313" key="2">
    <source>
        <dbReference type="Proteomes" id="UP000239425"/>
    </source>
</evidence>
<protein>
    <submittedName>
        <fullName evidence="1">Uncharacterized protein</fullName>
    </submittedName>
</protein>
<name>A0A2S5RA51_9PROT</name>
<gene>
    <name evidence="1" type="ORF">HCUR_00368</name>
</gene>
<dbReference type="EMBL" id="PHHC01000078">
    <property type="protein sequence ID" value="PPE04177.1"/>
    <property type="molecule type" value="Genomic_DNA"/>
</dbReference>
<sequence length="149" mass="17279">MLSKNLFLYLFLMLWGGISVPSIATSLETLEWHIKRLAKDPITTPPENGLNLLKKIKKELHKYRNILQDKKGTSLSNKDKTRLEFIESVIPSLEDFLNTKYTLQRAEQSITLPKLDTALLPKSELRKKDKVKMYLQKINPFLQKPPPFS</sequence>
<keyword evidence="2" id="KW-1185">Reference proteome</keyword>
<organism evidence="1 2">
    <name type="scientific">Holospora curviuscula</name>
    <dbReference type="NCBI Taxonomy" id="1082868"/>
    <lineage>
        <taxon>Bacteria</taxon>
        <taxon>Pseudomonadati</taxon>
        <taxon>Pseudomonadota</taxon>
        <taxon>Alphaproteobacteria</taxon>
        <taxon>Holosporales</taxon>
        <taxon>Holosporaceae</taxon>
        <taxon>Holospora</taxon>
    </lineage>
</organism>
<evidence type="ECO:0000313" key="1">
    <source>
        <dbReference type="EMBL" id="PPE04177.1"/>
    </source>
</evidence>
<comment type="caution">
    <text evidence="1">The sequence shown here is derived from an EMBL/GenBank/DDBJ whole genome shotgun (WGS) entry which is preliminary data.</text>
</comment>
<dbReference type="Proteomes" id="UP000239425">
    <property type="component" value="Unassembled WGS sequence"/>
</dbReference>
<proteinExistence type="predicted"/>
<dbReference type="AlphaFoldDB" id="A0A2S5RA51"/>
<accession>A0A2S5RA51</accession>